<keyword evidence="2" id="KW-1003">Cell membrane</keyword>
<feature type="transmembrane region" description="Helical" evidence="6">
    <location>
        <begin position="82"/>
        <end position="104"/>
    </location>
</feature>
<evidence type="ECO:0000256" key="1">
    <source>
        <dbReference type="ARBA" id="ARBA00004651"/>
    </source>
</evidence>
<accession>A0A418WIS0</accession>
<keyword evidence="3 6" id="KW-0812">Transmembrane</keyword>
<reference evidence="8 9" key="1">
    <citation type="submission" date="2018-09" db="EMBL/GenBank/DDBJ databases">
        <authorList>
            <person name="Zhu H."/>
        </authorList>
    </citation>
    <scope>NUCLEOTIDE SEQUENCE [LARGE SCALE GENOMIC DNA]</scope>
    <source>
        <strain evidence="8 9">K1W22B-8</strain>
    </source>
</reference>
<evidence type="ECO:0000256" key="2">
    <source>
        <dbReference type="ARBA" id="ARBA00022475"/>
    </source>
</evidence>
<dbReference type="Gene3D" id="1.10.3730.20">
    <property type="match status" value="1"/>
</dbReference>
<protein>
    <submittedName>
        <fullName evidence="8">DMT family transporter</fullName>
    </submittedName>
</protein>
<dbReference type="Proteomes" id="UP000284605">
    <property type="component" value="Unassembled WGS sequence"/>
</dbReference>
<dbReference type="InterPro" id="IPR037185">
    <property type="entry name" value="EmrE-like"/>
</dbReference>
<evidence type="ECO:0000256" key="3">
    <source>
        <dbReference type="ARBA" id="ARBA00022692"/>
    </source>
</evidence>
<feature type="domain" description="EamA" evidence="7">
    <location>
        <begin position="24"/>
        <end position="150"/>
    </location>
</feature>
<dbReference type="PANTHER" id="PTHR42920:SF5">
    <property type="entry name" value="EAMA DOMAIN-CONTAINING PROTEIN"/>
    <property type="match status" value="1"/>
</dbReference>
<keyword evidence="5 6" id="KW-0472">Membrane</keyword>
<feature type="transmembrane region" description="Helical" evidence="6">
    <location>
        <begin position="191"/>
        <end position="210"/>
    </location>
</feature>
<evidence type="ECO:0000256" key="4">
    <source>
        <dbReference type="ARBA" id="ARBA00022989"/>
    </source>
</evidence>
<evidence type="ECO:0000256" key="6">
    <source>
        <dbReference type="SAM" id="Phobius"/>
    </source>
</evidence>
<feature type="transmembrane region" description="Helical" evidence="6">
    <location>
        <begin position="275"/>
        <end position="295"/>
    </location>
</feature>
<name>A0A418WIS0_9PROT</name>
<feature type="transmembrane region" description="Helical" evidence="6">
    <location>
        <begin position="110"/>
        <end position="128"/>
    </location>
</feature>
<dbReference type="Pfam" id="PF00892">
    <property type="entry name" value="EamA"/>
    <property type="match status" value="2"/>
</dbReference>
<keyword evidence="4 6" id="KW-1133">Transmembrane helix</keyword>
<comment type="subcellular location">
    <subcellularLocation>
        <location evidence="1">Cell membrane</location>
        <topology evidence="1">Multi-pass membrane protein</topology>
    </subcellularLocation>
</comment>
<sequence length="302" mass="31843">MSSTDRPLVPSRWDANAGGRLPEVVLLGVTFIWGASFWIIQTALTVSGPLFFQGLRYTIAALVLIAVSLPRLRGITALEWKIGLLTGAAVAIANALQAIGLETIPSSKSAFITALYVPMVPLMQLIFLREPPRPLAWAGIGLAFVGLTLLAGPKAAALEFTAGEIMTVVSAAIIAAEIILIGAYTRQLDATRVSVVQLASIAVFTLAGMVPMGEALPAISPVLLYCAGGLGLGSVVIHLAMYWAQRKLSPTRATLIYATEPIWAGMIGRMAGERIPLLGLIGALLIVVSVVLSNWRRRAPGA</sequence>
<dbReference type="AlphaFoldDB" id="A0A418WIS0"/>
<feature type="transmembrane region" description="Helical" evidence="6">
    <location>
        <begin position="165"/>
        <end position="184"/>
    </location>
</feature>
<feature type="transmembrane region" description="Helical" evidence="6">
    <location>
        <begin position="135"/>
        <end position="153"/>
    </location>
</feature>
<dbReference type="PANTHER" id="PTHR42920">
    <property type="entry name" value="OS03G0707200 PROTEIN-RELATED"/>
    <property type="match status" value="1"/>
</dbReference>
<comment type="caution">
    <text evidence="8">The sequence shown here is derived from an EMBL/GenBank/DDBJ whole genome shotgun (WGS) entry which is preliminary data.</text>
</comment>
<organism evidence="8 9">
    <name type="scientific">Oleomonas cavernae</name>
    <dbReference type="NCBI Taxonomy" id="2320859"/>
    <lineage>
        <taxon>Bacteria</taxon>
        <taxon>Pseudomonadati</taxon>
        <taxon>Pseudomonadota</taxon>
        <taxon>Alphaproteobacteria</taxon>
        <taxon>Acetobacterales</taxon>
        <taxon>Acetobacteraceae</taxon>
        <taxon>Oleomonas</taxon>
    </lineage>
</organism>
<proteinExistence type="predicted"/>
<feature type="transmembrane region" description="Helical" evidence="6">
    <location>
        <begin position="222"/>
        <end position="244"/>
    </location>
</feature>
<dbReference type="SUPFAM" id="SSF103481">
    <property type="entry name" value="Multidrug resistance efflux transporter EmrE"/>
    <property type="match status" value="2"/>
</dbReference>
<keyword evidence="9" id="KW-1185">Reference proteome</keyword>
<feature type="transmembrane region" description="Helical" evidence="6">
    <location>
        <begin position="21"/>
        <end position="44"/>
    </location>
</feature>
<dbReference type="InterPro" id="IPR051258">
    <property type="entry name" value="Diverse_Substrate_Transporter"/>
</dbReference>
<dbReference type="RefSeq" id="WP_119782237.1">
    <property type="nucleotide sequence ID" value="NZ_QYUK01000011.1"/>
</dbReference>
<dbReference type="OrthoDB" id="9804865at2"/>
<dbReference type="GO" id="GO:0005886">
    <property type="term" value="C:plasma membrane"/>
    <property type="evidence" value="ECO:0007669"/>
    <property type="project" value="UniProtKB-SubCell"/>
</dbReference>
<feature type="transmembrane region" description="Helical" evidence="6">
    <location>
        <begin position="50"/>
        <end position="70"/>
    </location>
</feature>
<dbReference type="InterPro" id="IPR000620">
    <property type="entry name" value="EamA_dom"/>
</dbReference>
<gene>
    <name evidence="8" type="ORF">D3874_10155</name>
</gene>
<evidence type="ECO:0000313" key="9">
    <source>
        <dbReference type="Proteomes" id="UP000284605"/>
    </source>
</evidence>
<feature type="domain" description="EamA" evidence="7">
    <location>
        <begin position="162"/>
        <end position="294"/>
    </location>
</feature>
<evidence type="ECO:0000259" key="7">
    <source>
        <dbReference type="Pfam" id="PF00892"/>
    </source>
</evidence>
<dbReference type="EMBL" id="QYUK01000011">
    <property type="protein sequence ID" value="RJF89937.1"/>
    <property type="molecule type" value="Genomic_DNA"/>
</dbReference>
<evidence type="ECO:0000313" key="8">
    <source>
        <dbReference type="EMBL" id="RJF89937.1"/>
    </source>
</evidence>
<evidence type="ECO:0000256" key="5">
    <source>
        <dbReference type="ARBA" id="ARBA00023136"/>
    </source>
</evidence>